<evidence type="ECO:0000313" key="3">
    <source>
        <dbReference type="Proteomes" id="UP000807025"/>
    </source>
</evidence>
<accession>A0A9P5ZI10</accession>
<evidence type="ECO:0000256" key="1">
    <source>
        <dbReference type="SAM" id="MobiDB-lite"/>
    </source>
</evidence>
<gene>
    <name evidence="2" type="ORF">BDN71DRAFT_1513362</name>
</gene>
<keyword evidence="3" id="KW-1185">Reference proteome</keyword>
<organism evidence="2 3">
    <name type="scientific">Pleurotus eryngii</name>
    <name type="common">Boletus of the steppes</name>
    <dbReference type="NCBI Taxonomy" id="5323"/>
    <lineage>
        <taxon>Eukaryota</taxon>
        <taxon>Fungi</taxon>
        <taxon>Dikarya</taxon>
        <taxon>Basidiomycota</taxon>
        <taxon>Agaricomycotina</taxon>
        <taxon>Agaricomycetes</taxon>
        <taxon>Agaricomycetidae</taxon>
        <taxon>Agaricales</taxon>
        <taxon>Pleurotineae</taxon>
        <taxon>Pleurotaceae</taxon>
        <taxon>Pleurotus</taxon>
    </lineage>
</organism>
<dbReference type="OrthoDB" id="2803783at2759"/>
<dbReference type="Proteomes" id="UP000807025">
    <property type="component" value="Unassembled WGS sequence"/>
</dbReference>
<sequence>MTYAFAHAWGDRYRQAGEKKNYNSFWDELFIEWFVAFPKLAPPEQEVIASELWSKAQKDEMQKGILRRKANHLRVECHVDTTASYVAKLMQDVEKGLGKHCKKLAEVFSTQFYQGSKAQTQVQMLLVAGAPRNEDGELVKELARVKSSRRMKLYMTEITAAWKHANEEQKEVVEATLHSLRERQELDDEGEALDNGSTMENI</sequence>
<name>A0A9P5ZI10_PLEER</name>
<evidence type="ECO:0000313" key="2">
    <source>
        <dbReference type="EMBL" id="KAF9488119.1"/>
    </source>
</evidence>
<comment type="caution">
    <text evidence="2">The sequence shown here is derived from an EMBL/GenBank/DDBJ whole genome shotgun (WGS) entry which is preliminary data.</text>
</comment>
<protein>
    <submittedName>
        <fullName evidence="2">Uncharacterized protein</fullName>
    </submittedName>
</protein>
<proteinExistence type="predicted"/>
<dbReference type="EMBL" id="MU154731">
    <property type="protein sequence ID" value="KAF9488119.1"/>
    <property type="molecule type" value="Genomic_DNA"/>
</dbReference>
<dbReference type="AlphaFoldDB" id="A0A9P5ZI10"/>
<reference evidence="2" key="1">
    <citation type="submission" date="2020-11" db="EMBL/GenBank/DDBJ databases">
        <authorList>
            <consortium name="DOE Joint Genome Institute"/>
            <person name="Ahrendt S."/>
            <person name="Riley R."/>
            <person name="Andreopoulos W."/>
            <person name="Labutti K."/>
            <person name="Pangilinan J."/>
            <person name="Ruiz-Duenas F.J."/>
            <person name="Barrasa J.M."/>
            <person name="Sanchez-Garcia M."/>
            <person name="Camarero S."/>
            <person name="Miyauchi S."/>
            <person name="Serrano A."/>
            <person name="Linde D."/>
            <person name="Babiker R."/>
            <person name="Drula E."/>
            <person name="Ayuso-Fernandez I."/>
            <person name="Pacheco R."/>
            <person name="Padilla G."/>
            <person name="Ferreira P."/>
            <person name="Barriuso J."/>
            <person name="Kellner H."/>
            <person name="Castanera R."/>
            <person name="Alfaro M."/>
            <person name="Ramirez L."/>
            <person name="Pisabarro A.G."/>
            <person name="Kuo A."/>
            <person name="Tritt A."/>
            <person name="Lipzen A."/>
            <person name="He G."/>
            <person name="Yan M."/>
            <person name="Ng V."/>
            <person name="Cullen D."/>
            <person name="Martin F."/>
            <person name="Rosso M.-N."/>
            <person name="Henrissat B."/>
            <person name="Hibbett D."/>
            <person name="Martinez A.T."/>
            <person name="Grigoriev I.V."/>
        </authorList>
    </citation>
    <scope>NUCLEOTIDE SEQUENCE</scope>
    <source>
        <strain evidence="2">ATCC 90797</strain>
    </source>
</reference>
<feature type="region of interest" description="Disordered" evidence="1">
    <location>
        <begin position="181"/>
        <end position="202"/>
    </location>
</feature>